<evidence type="ECO:0000256" key="5">
    <source>
        <dbReference type="ARBA" id="ARBA00022725"/>
    </source>
</evidence>
<dbReference type="InterPro" id="IPR050402">
    <property type="entry name" value="OR51/52/56-like"/>
</dbReference>
<accession>A0A3Q1GW99</accession>
<evidence type="ECO:0000256" key="9">
    <source>
        <dbReference type="ARBA" id="ARBA00023170"/>
    </source>
</evidence>
<evidence type="ECO:0000256" key="7">
    <source>
        <dbReference type="ARBA" id="ARBA00023040"/>
    </source>
</evidence>
<dbReference type="PANTHER" id="PTHR26450">
    <property type="entry name" value="OLFACTORY RECEPTOR 56B1-RELATED"/>
    <property type="match status" value="1"/>
</dbReference>
<keyword evidence="4 11" id="KW-0812">Transmembrane</keyword>
<dbReference type="PRINTS" id="PR00237">
    <property type="entry name" value="GPCRRHODOPSN"/>
</dbReference>
<keyword evidence="8 11" id="KW-0472">Membrane</keyword>
<dbReference type="Gene3D" id="1.20.1070.10">
    <property type="entry name" value="Rhodopsin 7-helix transmembrane proteins"/>
    <property type="match status" value="1"/>
</dbReference>
<keyword evidence="14" id="KW-1185">Reference proteome</keyword>
<evidence type="ECO:0000256" key="2">
    <source>
        <dbReference type="ARBA" id="ARBA00022475"/>
    </source>
</evidence>
<dbReference type="PROSITE" id="PS50262">
    <property type="entry name" value="G_PROTEIN_RECEP_F1_2"/>
    <property type="match status" value="1"/>
</dbReference>
<organism evidence="13 14">
    <name type="scientific">Anabas testudineus</name>
    <name type="common">Climbing perch</name>
    <name type="synonym">Anthias testudineus</name>
    <dbReference type="NCBI Taxonomy" id="64144"/>
    <lineage>
        <taxon>Eukaryota</taxon>
        <taxon>Metazoa</taxon>
        <taxon>Chordata</taxon>
        <taxon>Craniata</taxon>
        <taxon>Vertebrata</taxon>
        <taxon>Euteleostomi</taxon>
        <taxon>Actinopterygii</taxon>
        <taxon>Neopterygii</taxon>
        <taxon>Teleostei</taxon>
        <taxon>Neoteleostei</taxon>
        <taxon>Acanthomorphata</taxon>
        <taxon>Anabantaria</taxon>
        <taxon>Anabantiformes</taxon>
        <taxon>Anabantoidei</taxon>
        <taxon>Anabantidae</taxon>
        <taxon>Anabas</taxon>
    </lineage>
</organism>
<keyword evidence="6 11" id="KW-1133">Transmembrane helix</keyword>
<feature type="transmembrane region" description="Helical" evidence="11">
    <location>
        <begin position="60"/>
        <end position="78"/>
    </location>
</feature>
<reference evidence="13" key="1">
    <citation type="submission" date="2021-04" db="EMBL/GenBank/DDBJ databases">
        <authorList>
            <consortium name="Wellcome Sanger Institute Data Sharing"/>
        </authorList>
    </citation>
    <scope>NUCLEOTIDE SEQUENCE [LARGE SCALE GENOMIC DNA]</scope>
</reference>
<keyword evidence="9" id="KW-0675">Receptor</keyword>
<evidence type="ECO:0000256" key="1">
    <source>
        <dbReference type="ARBA" id="ARBA00004651"/>
    </source>
</evidence>
<dbReference type="GO" id="GO:0004984">
    <property type="term" value="F:olfactory receptor activity"/>
    <property type="evidence" value="ECO:0007669"/>
    <property type="project" value="InterPro"/>
</dbReference>
<dbReference type="InterPro" id="IPR000276">
    <property type="entry name" value="GPCR_Rhodpsn"/>
</dbReference>
<evidence type="ECO:0000256" key="10">
    <source>
        <dbReference type="ARBA" id="ARBA00023224"/>
    </source>
</evidence>
<reference evidence="13" key="3">
    <citation type="submission" date="2025-09" db="UniProtKB">
        <authorList>
            <consortium name="Ensembl"/>
        </authorList>
    </citation>
    <scope>IDENTIFICATION</scope>
</reference>
<comment type="subcellular location">
    <subcellularLocation>
        <location evidence="1">Cell membrane</location>
        <topology evidence="1">Multi-pass membrane protein</topology>
    </subcellularLocation>
</comment>
<evidence type="ECO:0000256" key="8">
    <source>
        <dbReference type="ARBA" id="ARBA00023136"/>
    </source>
</evidence>
<dbReference type="GO" id="GO:0004930">
    <property type="term" value="F:G protein-coupled receptor activity"/>
    <property type="evidence" value="ECO:0007669"/>
    <property type="project" value="UniProtKB-KW"/>
</dbReference>
<sequence length="330" mass="37579">SFAPFNVSSHKHFILDGFNELGALRPFLFIPFFTIFIISLSANSGLLYIVISERSLHSPMYILIAGMAFVDLSLPLFFVPNMLLSFLFDWRGISLIGCLVQMHFIHFFGTFQSTLLVWMALDRYFAICTPLYYHEHMSLPTFLKFIIPLVLRNFLMITLIVSLAGKLSFCASNVINHCFCEHMALVELACGSITFNNLVGLISVFLILVFDFLFTITSYIVIFSSMLRSGLSGAKALHTCITHIVVITVSLIIVLTAFLSFRIRNDFPAAIRVFFSTMYPLFPSCFNPIIYGIRTTEIRQHIWGILMCCCFVKTIPHSQETKLKRMVHLN</sequence>
<evidence type="ECO:0000256" key="4">
    <source>
        <dbReference type="ARBA" id="ARBA00022692"/>
    </source>
</evidence>
<keyword evidence="2" id="KW-1003">Cell membrane</keyword>
<dbReference type="FunFam" id="1.20.1070.10:FF:000013">
    <property type="entry name" value="Olfactory receptor"/>
    <property type="match status" value="1"/>
</dbReference>
<dbReference type="InterPro" id="IPR017452">
    <property type="entry name" value="GPCR_Rhodpsn_7TM"/>
</dbReference>
<dbReference type="AlphaFoldDB" id="A0A3Q1GW99"/>
<evidence type="ECO:0000313" key="14">
    <source>
        <dbReference type="Proteomes" id="UP000265040"/>
    </source>
</evidence>
<dbReference type="PANTHER" id="PTHR26450:SF391">
    <property type="entry name" value="ODORANT RECEPTOR-RELATED"/>
    <property type="match status" value="1"/>
</dbReference>
<dbReference type="Pfam" id="PF13853">
    <property type="entry name" value="7tm_4"/>
    <property type="match status" value="1"/>
</dbReference>
<feature type="transmembrane region" description="Helical" evidence="11">
    <location>
        <begin position="273"/>
        <end position="294"/>
    </location>
</feature>
<dbReference type="InterPro" id="IPR000725">
    <property type="entry name" value="Olfact_rcpt"/>
</dbReference>
<dbReference type="STRING" id="64144.ENSATEP00000000142"/>
<evidence type="ECO:0000256" key="3">
    <source>
        <dbReference type="ARBA" id="ARBA00022606"/>
    </source>
</evidence>
<feature type="domain" description="G-protein coupled receptors family 1 profile" evidence="12">
    <location>
        <begin position="42"/>
        <end position="291"/>
    </location>
</feature>
<protein>
    <recommendedName>
        <fullName evidence="12">G-protein coupled receptors family 1 profile domain-containing protein</fullName>
    </recommendedName>
</protein>
<keyword evidence="3" id="KW-0716">Sensory transduction</keyword>
<keyword evidence="10" id="KW-0807">Transducer</keyword>
<dbReference type="SUPFAM" id="SSF81321">
    <property type="entry name" value="Family A G protein-coupled receptor-like"/>
    <property type="match status" value="1"/>
</dbReference>
<dbReference type="Ensembl" id="ENSATET00000000150.2">
    <property type="protein sequence ID" value="ENSATEP00000000142.2"/>
    <property type="gene ID" value="ENSATEG00000000144.2"/>
</dbReference>
<proteinExistence type="predicted"/>
<dbReference type="OrthoDB" id="5969463at2759"/>
<feature type="transmembrane region" description="Helical" evidence="11">
    <location>
        <begin position="198"/>
        <end position="221"/>
    </location>
</feature>
<feature type="transmembrane region" description="Helical" evidence="11">
    <location>
        <begin position="241"/>
        <end position="261"/>
    </location>
</feature>
<feature type="transmembrane region" description="Helical" evidence="11">
    <location>
        <begin position="145"/>
        <end position="165"/>
    </location>
</feature>
<dbReference type="PRINTS" id="PR00245">
    <property type="entry name" value="OLFACTORYR"/>
</dbReference>
<dbReference type="GeneTree" id="ENSGT01150000286905"/>
<reference evidence="13" key="2">
    <citation type="submission" date="2025-08" db="UniProtKB">
        <authorList>
            <consortium name="Ensembl"/>
        </authorList>
    </citation>
    <scope>IDENTIFICATION</scope>
</reference>
<evidence type="ECO:0000256" key="6">
    <source>
        <dbReference type="ARBA" id="ARBA00022989"/>
    </source>
</evidence>
<evidence type="ECO:0000313" key="13">
    <source>
        <dbReference type="Ensembl" id="ENSATEP00000000142.2"/>
    </source>
</evidence>
<keyword evidence="5" id="KW-0552">Olfaction</keyword>
<evidence type="ECO:0000256" key="11">
    <source>
        <dbReference type="SAM" id="Phobius"/>
    </source>
</evidence>
<dbReference type="Proteomes" id="UP000265040">
    <property type="component" value="Chromosome 13"/>
</dbReference>
<feature type="transmembrane region" description="Helical" evidence="11">
    <location>
        <begin position="28"/>
        <end position="51"/>
    </location>
</feature>
<dbReference type="GO" id="GO:0005886">
    <property type="term" value="C:plasma membrane"/>
    <property type="evidence" value="ECO:0007669"/>
    <property type="project" value="UniProtKB-SubCell"/>
</dbReference>
<keyword evidence="7" id="KW-0297">G-protein coupled receptor</keyword>
<dbReference type="InParanoid" id="A0A3Q1GW99"/>
<evidence type="ECO:0000259" key="12">
    <source>
        <dbReference type="PROSITE" id="PS50262"/>
    </source>
</evidence>
<name>A0A3Q1GW99_ANATE</name>